<feature type="transmembrane region" description="Helical" evidence="6">
    <location>
        <begin position="98"/>
        <end position="116"/>
    </location>
</feature>
<evidence type="ECO:0000256" key="2">
    <source>
        <dbReference type="ARBA" id="ARBA00022448"/>
    </source>
</evidence>
<organism evidence="7 8">
    <name type="scientific">Niveomyces insectorum RCEF 264</name>
    <dbReference type="NCBI Taxonomy" id="1081102"/>
    <lineage>
        <taxon>Eukaryota</taxon>
        <taxon>Fungi</taxon>
        <taxon>Dikarya</taxon>
        <taxon>Ascomycota</taxon>
        <taxon>Pezizomycotina</taxon>
        <taxon>Sordariomycetes</taxon>
        <taxon>Hypocreomycetidae</taxon>
        <taxon>Hypocreales</taxon>
        <taxon>Cordycipitaceae</taxon>
        <taxon>Niveomyces</taxon>
    </lineage>
</organism>
<comment type="caution">
    <text evidence="7">The sequence shown here is derived from an EMBL/GenBank/DDBJ whole genome shotgun (WGS) entry which is preliminary data.</text>
</comment>
<evidence type="ECO:0000313" key="8">
    <source>
        <dbReference type="Proteomes" id="UP000076874"/>
    </source>
</evidence>
<dbReference type="Proteomes" id="UP000076874">
    <property type="component" value="Unassembled WGS sequence"/>
</dbReference>
<feature type="transmembrane region" description="Helical" evidence="6">
    <location>
        <begin position="170"/>
        <end position="191"/>
    </location>
</feature>
<feature type="transmembrane region" description="Helical" evidence="6">
    <location>
        <begin position="136"/>
        <end position="158"/>
    </location>
</feature>
<evidence type="ECO:0000256" key="1">
    <source>
        <dbReference type="ARBA" id="ARBA00004141"/>
    </source>
</evidence>
<keyword evidence="4 6" id="KW-1133">Transmembrane helix</keyword>
<feature type="transmembrane region" description="Helical" evidence="6">
    <location>
        <begin position="197"/>
        <end position="217"/>
    </location>
</feature>
<dbReference type="GO" id="GO:0022857">
    <property type="term" value="F:transmembrane transporter activity"/>
    <property type="evidence" value="ECO:0007669"/>
    <property type="project" value="InterPro"/>
</dbReference>
<evidence type="ECO:0000256" key="5">
    <source>
        <dbReference type="ARBA" id="ARBA00023136"/>
    </source>
</evidence>
<feature type="transmembrane region" description="Helical" evidence="6">
    <location>
        <begin position="478"/>
        <end position="499"/>
    </location>
</feature>
<dbReference type="PANTHER" id="PTHR45649:SF11">
    <property type="entry name" value="TRANSPORTER, PUTATIVE (EUROFUNG)-RELATED"/>
    <property type="match status" value="1"/>
</dbReference>
<feature type="transmembrane region" description="Helical" evidence="6">
    <location>
        <begin position="278"/>
        <end position="301"/>
    </location>
</feature>
<keyword evidence="8" id="KW-1185">Reference proteome</keyword>
<dbReference type="PIRSF" id="PIRSF006060">
    <property type="entry name" value="AA_transporter"/>
    <property type="match status" value="1"/>
</dbReference>
<name>A0A167QGF7_9HYPO</name>
<evidence type="ECO:0000256" key="6">
    <source>
        <dbReference type="SAM" id="Phobius"/>
    </source>
</evidence>
<gene>
    <name evidence="7" type="ORF">SPI_07279</name>
</gene>
<feature type="transmembrane region" description="Helical" evidence="6">
    <location>
        <begin position="382"/>
        <end position="400"/>
    </location>
</feature>
<dbReference type="OrthoDB" id="3900342at2759"/>
<evidence type="ECO:0000256" key="3">
    <source>
        <dbReference type="ARBA" id="ARBA00022692"/>
    </source>
</evidence>
<dbReference type="AlphaFoldDB" id="A0A167QGF7"/>
<dbReference type="STRING" id="1081102.A0A167QGF7"/>
<proteinExistence type="predicted"/>
<dbReference type="Pfam" id="PF13520">
    <property type="entry name" value="AA_permease_2"/>
    <property type="match status" value="1"/>
</dbReference>
<dbReference type="InterPro" id="IPR002293">
    <property type="entry name" value="AA/rel_permease1"/>
</dbReference>
<accession>A0A167QGF7</accession>
<dbReference type="PANTHER" id="PTHR45649">
    <property type="entry name" value="AMINO-ACID PERMEASE BAT1"/>
    <property type="match status" value="1"/>
</dbReference>
<dbReference type="EMBL" id="AZHD01000014">
    <property type="protein sequence ID" value="OAA57620.1"/>
    <property type="molecule type" value="Genomic_DNA"/>
</dbReference>
<keyword evidence="2" id="KW-0813">Transport</keyword>
<dbReference type="Gene3D" id="1.20.1740.10">
    <property type="entry name" value="Amino acid/polyamine transporter I"/>
    <property type="match status" value="1"/>
</dbReference>
<feature type="transmembrane region" description="Helical" evidence="6">
    <location>
        <begin position="450"/>
        <end position="472"/>
    </location>
</feature>
<dbReference type="GO" id="GO:0016020">
    <property type="term" value="C:membrane"/>
    <property type="evidence" value="ECO:0007669"/>
    <property type="project" value="UniProtKB-SubCell"/>
</dbReference>
<feature type="transmembrane region" description="Helical" evidence="6">
    <location>
        <begin position="328"/>
        <end position="351"/>
    </location>
</feature>
<feature type="transmembrane region" description="Helical" evidence="6">
    <location>
        <begin position="73"/>
        <end position="91"/>
    </location>
</feature>
<protein>
    <submittedName>
        <fullName evidence="7">Amino acid/polyamine transporter I</fullName>
    </submittedName>
</protein>
<keyword evidence="3 6" id="KW-0812">Transmembrane</keyword>
<feature type="transmembrane region" description="Helical" evidence="6">
    <location>
        <begin position="42"/>
        <end position="61"/>
    </location>
</feature>
<comment type="subcellular location">
    <subcellularLocation>
        <location evidence="1">Membrane</location>
        <topology evidence="1">Multi-pass membrane protein</topology>
    </subcellularLocation>
</comment>
<reference evidence="7 8" key="1">
    <citation type="journal article" date="2016" name="Genome Biol. Evol.">
        <title>Divergent and convergent evolution of fungal pathogenicity.</title>
        <authorList>
            <person name="Shang Y."/>
            <person name="Xiao G."/>
            <person name="Zheng P."/>
            <person name="Cen K."/>
            <person name="Zhan S."/>
            <person name="Wang C."/>
        </authorList>
    </citation>
    <scope>NUCLEOTIDE SEQUENCE [LARGE SCALE GENOMIC DNA]</scope>
    <source>
        <strain evidence="7 8">RCEF 264</strain>
    </source>
</reference>
<sequence length="543" mass="59821">MDTDIVNTDAMTAETMESKTYQDLDDLELEAVGYKREMPRQFSILSLSALSFTLTCTWLGFGSSVGTSLTEASAGGAVWTMPIVAFMSVILGLGMAELASAFPVAGAQYYWSYMVASDEYKPFAAYINGWMSVLGWWMGASSVSNFISSMLLSIATLWHPDYAYQHWQEWLLYVLLMWMAVCLNIFGHHIIPLFNKLITYLSVVLLITTTLVLFICARNNHAPASWIFGDITSSTGWSNRGFPFLLATVNTVFSFLGSDCGAHMCEEIPHPGRNVPRVIVFPLIGGFVAAFPFAIACMYAIHDVQAVLSTPTGLPLIEIYRQGTGSDVAASILVALFAFCFFGCLVGNVTTSSRTLWAVSRDGALPFSQLWQRVNKRFKMPLNAVLLSGTFVSVYGLIFVGSTTAFSAMVSASIIFLQTTCAVPQAIALWRGRDKVLPERWFSLGRFGPVINAVSVAWVLFIDIVACFPTAMPVTPQNMSYVSVVACGGLGFVLILWFTSKRGTFKGPRIDERKLQERRLAAIHLQGIPVDEEREVRSVSKME</sequence>
<feature type="transmembrane region" description="Helical" evidence="6">
    <location>
        <begin position="406"/>
        <end position="430"/>
    </location>
</feature>
<evidence type="ECO:0000256" key="4">
    <source>
        <dbReference type="ARBA" id="ARBA00022989"/>
    </source>
</evidence>
<keyword evidence="5 6" id="KW-0472">Membrane</keyword>
<evidence type="ECO:0000313" key="7">
    <source>
        <dbReference type="EMBL" id="OAA57620.1"/>
    </source>
</evidence>